<evidence type="ECO:0000256" key="4">
    <source>
        <dbReference type="ARBA" id="ARBA00023004"/>
    </source>
</evidence>
<dbReference type="PANTHER" id="PTHR44379:SF2">
    <property type="entry name" value="BLR6218 PROTEIN"/>
    <property type="match status" value="1"/>
</dbReference>
<dbReference type="Gene3D" id="1.10.150.120">
    <property type="entry name" value="[2Fe-2S]-binding domain"/>
    <property type="match status" value="1"/>
</dbReference>
<dbReference type="InterPro" id="IPR002888">
    <property type="entry name" value="2Fe-2S-bd"/>
</dbReference>
<dbReference type="InterPro" id="IPR051452">
    <property type="entry name" value="Diverse_Oxidoreductases"/>
</dbReference>
<keyword evidence="4" id="KW-0408">Iron</keyword>
<dbReference type="PROSITE" id="PS00197">
    <property type="entry name" value="2FE2S_FER_1"/>
    <property type="match status" value="1"/>
</dbReference>
<dbReference type="InterPro" id="IPR036884">
    <property type="entry name" value="2Fe-2S-bd_dom_sf"/>
</dbReference>
<dbReference type="RefSeq" id="WP_068206716.1">
    <property type="nucleotide sequence ID" value="NZ_CP013355.1"/>
</dbReference>
<dbReference type="InterPro" id="IPR001041">
    <property type="entry name" value="2Fe-2S_ferredoxin-type"/>
</dbReference>
<dbReference type="PATRIC" id="fig|1622118.3.peg.966"/>
<dbReference type="CDD" id="cd00207">
    <property type="entry name" value="fer2"/>
    <property type="match status" value="1"/>
</dbReference>
<name>A0A0X8G6J9_9FLAO</name>
<dbReference type="STRING" id="1622118.Lupro_04625"/>
<dbReference type="AlphaFoldDB" id="A0A0X8G6J9"/>
<dbReference type="OrthoDB" id="9796880at2"/>
<evidence type="ECO:0000256" key="5">
    <source>
        <dbReference type="ARBA" id="ARBA00023014"/>
    </source>
</evidence>
<feature type="domain" description="2Fe-2S ferredoxin-type" evidence="6">
    <location>
        <begin position="1"/>
        <end position="76"/>
    </location>
</feature>
<dbReference type="Pfam" id="PF01799">
    <property type="entry name" value="Fer2_2"/>
    <property type="match status" value="1"/>
</dbReference>
<keyword evidence="8" id="KW-1185">Reference proteome</keyword>
<proteinExistence type="predicted"/>
<dbReference type="GO" id="GO:0051537">
    <property type="term" value="F:2 iron, 2 sulfur cluster binding"/>
    <property type="evidence" value="ECO:0007669"/>
    <property type="project" value="UniProtKB-KW"/>
</dbReference>
<dbReference type="GO" id="GO:0016491">
    <property type="term" value="F:oxidoreductase activity"/>
    <property type="evidence" value="ECO:0007669"/>
    <property type="project" value="UniProtKB-KW"/>
</dbReference>
<dbReference type="PROSITE" id="PS51085">
    <property type="entry name" value="2FE2S_FER_2"/>
    <property type="match status" value="1"/>
</dbReference>
<evidence type="ECO:0000256" key="2">
    <source>
        <dbReference type="ARBA" id="ARBA00022723"/>
    </source>
</evidence>
<dbReference type="Pfam" id="PF00111">
    <property type="entry name" value="Fer2"/>
    <property type="match status" value="1"/>
</dbReference>
<dbReference type="KEGG" id="lut:Lupro_04625"/>
<evidence type="ECO:0000256" key="3">
    <source>
        <dbReference type="ARBA" id="ARBA00023002"/>
    </source>
</evidence>
<keyword evidence="5" id="KW-0411">Iron-sulfur</keyword>
<dbReference type="Proteomes" id="UP000059672">
    <property type="component" value="Chromosome"/>
</dbReference>
<dbReference type="EMBL" id="CP013355">
    <property type="protein sequence ID" value="AMC10568.1"/>
    <property type="molecule type" value="Genomic_DNA"/>
</dbReference>
<accession>A0A0X8G6J9</accession>
<evidence type="ECO:0000313" key="7">
    <source>
        <dbReference type="EMBL" id="AMC10568.1"/>
    </source>
</evidence>
<reference evidence="7 8" key="2">
    <citation type="journal article" date="2016" name="Int. J. Syst. Evol. Microbiol.">
        <title>Lutibacter profundi sp. nov., isolated from a deep-sea hydrothermal system on the Arctic Mid-Ocean Ridge and emended description of the genus Lutibacter.</title>
        <authorList>
            <person name="Le Moine Bauer S."/>
            <person name="Roalkvam I."/>
            <person name="Steen I.H."/>
            <person name="Dahle H."/>
        </authorList>
    </citation>
    <scope>NUCLEOTIDE SEQUENCE [LARGE SCALE GENOMIC DNA]</scope>
    <source>
        <strain evidence="7 8">LP1</strain>
    </source>
</reference>
<dbReference type="SUPFAM" id="SSF47741">
    <property type="entry name" value="CO dehydrogenase ISP C-domain like"/>
    <property type="match status" value="1"/>
</dbReference>
<protein>
    <submittedName>
        <fullName evidence="7">(2Fe-2S)-binding protein</fullName>
    </submittedName>
</protein>
<evidence type="ECO:0000259" key="6">
    <source>
        <dbReference type="PROSITE" id="PS51085"/>
    </source>
</evidence>
<dbReference type="GO" id="GO:0046872">
    <property type="term" value="F:metal ion binding"/>
    <property type="evidence" value="ECO:0007669"/>
    <property type="project" value="UniProtKB-KW"/>
</dbReference>
<keyword evidence="2" id="KW-0479">Metal-binding</keyword>
<reference evidence="8" key="1">
    <citation type="submission" date="2015-12" db="EMBL/GenBank/DDBJ databases">
        <title>Complete genome sequence of Lutibacter profundus strain LP1.</title>
        <authorList>
            <person name="Wissuwa J."/>
            <person name="Le Moine Bauer S."/>
            <person name="Stokke R."/>
            <person name="Dahle H."/>
            <person name="Steen I.H."/>
        </authorList>
    </citation>
    <scope>NUCLEOTIDE SEQUENCE [LARGE SCALE GENOMIC DNA]</scope>
    <source>
        <strain evidence="8">LP1</strain>
    </source>
</reference>
<dbReference type="InterPro" id="IPR006058">
    <property type="entry name" value="2Fe2S_fd_BS"/>
</dbReference>
<dbReference type="SUPFAM" id="SSF54292">
    <property type="entry name" value="2Fe-2S ferredoxin-like"/>
    <property type="match status" value="1"/>
</dbReference>
<dbReference type="InterPro" id="IPR012675">
    <property type="entry name" value="Beta-grasp_dom_sf"/>
</dbReference>
<dbReference type="Gene3D" id="3.10.20.30">
    <property type="match status" value="1"/>
</dbReference>
<organism evidence="7 8">
    <name type="scientific">Lutibacter profundi</name>
    <dbReference type="NCBI Taxonomy" id="1622118"/>
    <lineage>
        <taxon>Bacteria</taxon>
        <taxon>Pseudomonadati</taxon>
        <taxon>Bacteroidota</taxon>
        <taxon>Flavobacteriia</taxon>
        <taxon>Flavobacteriales</taxon>
        <taxon>Flavobacteriaceae</taxon>
        <taxon>Lutibacter</taxon>
    </lineage>
</organism>
<dbReference type="InterPro" id="IPR036010">
    <property type="entry name" value="2Fe-2S_ferredoxin-like_sf"/>
</dbReference>
<evidence type="ECO:0000313" key="8">
    <source>
        <dbReference type="Proteomes" id="UP000059672"/>
    </source>
</evidence>
<keyword evidence="3" id="KW-0560">Oxidoreductase</keyword>
<keyword evidence="1" id="KW-0001">2Fe-2S</keyword>
<gene>
    <name evidence="7" type="ORF">Lupro_04625</name>
</gene>
<evidence type="ECO:0000256" key="1">
    <source>
        <dbReference type="ARBA" id="ARBA00022714"/>
    </source>
</evidence>
<sequence length="153" mass="16557">MVTLQINGEKYTIDVAPDMPLLWAIRDVIGLTGTKYGCGKGLCGSCKVLLDNSPVQSCVIPVSAAVGKNILTIEGTSKNLQLLQESWVELNVPQCGFCQPGQLIAATALLDKNKNPTDTDIEDAMIGNICRCGTYQRIKKAIHKTVELKNQHS</sequence>
<dbReference type="PANTHER" id="PTHR44379">
    <property type="entry name" value="OXIDOREDUCTASE WITH IRON-SULFUR SUBUNIT"/>
    <property type="match status" value="1"/>
</dbReference>